<feature type="domain" description="LysM" evidence="3">
    <location>
        <begin position="162"/>
        <end position="206"/>
    </location>
</feature>
<evidence type="ECO:0000259" key="3">
    <source>
        <dbReference type="PROSITE" id="PS51782"/>
    </source>
</evidence>
<dbReference type="RefSeq" id="WP_154148857.1">
    <property type="nucleotide sequence ID" value="NZ_SZWE01000001.1"/>
</dbReference>
<dbReference type="Pfam" id="PF01476">
    <property type="entry name" value="LysM"/>
    <property type="match status" value="2"/>
</dbReference>
<feature type="compositionally biased region" description="Polar residues" evidence="1">
    <location>
        <begin position="266"/>
        <end position="275"/>
    </location>
</feature>
<organism evidence="4 5">
    <name type="scientific">Roseovarius bejariae</name>
    <dbReference type="NCBI Taxonomy" id="2576383"/>
    <lineage>
        <taxon>Bacteria</taxon>
        <taxon>Pseudomonadati</taxon>
        <taxon>Pseudomonadota</taxon>
        <taxon>Alphaproteobacteria</taxon>
        <taxon>Rhodobacterales</taxon>
        <taxon>Roseobacteraceae</taxon>
        <taxon>Roseovarius</taxon>
    </lineage>
</organism>
<dbReference type="AlphaFoldDB" id="A0A844CT76"/>
<dbReference type="PROSITE" id="PS51257">
    <property type="entry name" value="PROKAR_LIPOPROTEIN"/>
    <property type="match status" value="1"/>
</dbReference>
<dbReference type="Proteomes" id="UP000564704">
    <property type="component" value="Unassembled WGS sequence"/>
</dbReference>
<protein>
    <submittedName>
        <fullName evidence="4">LysM peptidoglycan-binding domain-containing protein</fullName>
    </submittedName>
</protein>
<dbReference type="GO" id="GO:0004222">
    <property type="term" value="F:metalloendopeptidase activity"/>
    <property type="evidence" value="ECO:0007669"/>
    <property type="project" value="TreeGrafter"/>
</dbReference>
<dbReference type="SUPFAM" id="SSF54106">
    <property type="entry name" value="LysM domain"/>
    <property type="match status" value="1"/>
</dbReference>
<dbReference type="InterPro" id="IPR050570">
    <property type="entry name" value="Cell_wall_metabolism_enzyme"/>
</dbReference>
<dbReference type="CDD" id="cd12797">
    <property type="entry name" value="M23_peptidase"/>
    <property type="match status" value="1"/>
</dbReference>
<dbReference type="Gene3D" id="2.70.70.10">
    <property type="entry name" value="Glucose Permease (Domain IIA)"/>
    <property type="match status" value="1"/>
</dbReference>
<dbReference type="PANTHER" id="PTHR21666">
    <property type="entry name" value="PEPTIDASE-RELATED"/>
    <property type="match status" value="1"/>
</dbReference>
<keyword evidence="2" id="KW-0732">Signal</keyword>
<dbReference type="Gene3D" id="3.10.350.10">
    <property type="entry name" value="LysM domain"/>
    <property type="match status" value="2"/>
</dbReference>
<dbReference type="PROSITE" id="PS51782">
    <property type="entry name" value="LYSM"/>
    <property type="match status" value="1"/>
</dbReference>
<dbReference type="SUPFAM" id="SSF51261">
    <property type="entry name" value="Duplicated hybrid motif"/>
    <property type="match status" value="1"/>
</dbReference>
<evidence type="ECO:0000256" key="1">
    <source>
        <dbReference type="SAM" id="MobiDB-lite"/>
    </source>
</evidence>
<accession>A0A844CT76</accession>
<sequence>MTLSFRPLPLFAGSAACLMLAACDEPLDFDLRGGIGGRLDTADAARTATAERPAADQRGIISYPGYQVAVARRGDTVASLAARIGGNAQDIARFNGIQTGDRLRKGEIVALPSRVAEPAGGPIQPPEGVDITSLAGNAIDEADAQRVESSTLPPAQTGAEPVRHKVERGETAYTIARLYDVSVRSLAEWNGLGSDFAVREGQYLLIPVALPGEETEPYEEPSSAIVPAPGTGSPTPEPPSASTPLPEDNTQPAAKPVETTAAPDLGTSQTQTASSDARMAMPVRGDIIREYAKGKNDGIDIAARPGTSVRSAADGVVAAITEDTNGIPIIVVKHPDNLLTVYSNVANVAVKKGDRVGRGDKLAEIRRDGTAAVHFEVREGFDSVDPAPYLG</sequence>
<dbReference type="Pfam" id="PF01551">
    <property type="entry name" value="Peptidase_M23"/>
    <property type="match status" value="1"/>
</dbReference>
<feature type="region of interest" description="Disordered" evidence="1">
    <location>
        <begin position="214"/>
        <end position="277"/>
    </location>
</feature>
<evidence type="ECO:0000256" key="2">
    <source>
        <dbReference type="SAM" id="SignalP"/>
    </source>
</evidence>
<reference evidence="4 5" key="1">
    <citation type="submission" date="2019-05" db="EMBL/GenBank/DDBJ databases">
        <title>Roseovarius bejariae sp. nov., a moderately halophylic bacterium isolated from a saline soil in Rambla Salada (Murcia).</title>
        <authorList>
            <person name="Castro D.J."/>
            <person name="Gomez-Altuve A."/>
            <person name="Reina J.C."/>
            <person name="Rodriguez M."/>
            <person name="Sampedro I."/>
            <person name="Llamas I."/>
            <person name="Martinez-Checa F."/>
        </authorList>
    </citation>
    <scope>NUCLEOTIDE SEQUENCE [LARGE SCALE GENOMIC DNA]</scope>
    <source>
        <strain evidence="4 5">A21</strain>
    </source>
</reference>
<dbReference type="EMBL" id="SZWE01000001">
    <property type="protein sequence ID" value="MRU14426.1"/>
    <property type="molecule type" value="Genomic_DNA"/>
</dbReference>
<dbReference type="CDD" id="cd00118">
    <property type="entry name" value="LysM"/>
    <property type="match status" value="1"/>
</dbReference>
<dbReference type="PANTHER" id="PTHR21666:SF270">
    <property type="entry name" value="MUREIN HYDROLASE ACTIVATOR ENVC"/>
    <property type="match status" value="1"/>
</dbReference>
<dbReference type="InterPro" id="IPR016047">
    <property type="entry name" value="M23ase_b-sheet_dom"/>
</dbReference>
<gene>
    <name evidence="4" type="ORF">FDP25_03170</name>
</gene>
<dbReference type="SMART" id="SM00257">
    <property type="entry name" value="LysM"/>
    <property type="match status" value="2"/>
</dbReference>
<dbReference type="InterPro" id="IPR018392">
    <property type="entry name" value="LysM"/>
</dbReference>
<comment type="caution">
    <text evidence="4">The sequence shown here is derived from an EMBL/GenBank/DDBJ whole genome shotgun (WGS) entry which is preliminary data.</text>
</comment>
<evidence type="ECO:0000313" key="5">
    <source>
        <dbReference type="Proteomes" id="UP000564704"/>
    </source>
</evidence>
<dbReference type="InterPro" id="IPR011055">
    <property type="entry name" value="Dup_hybrid_motif"/>
</dbReference>
<feature type="signal peptide" evidence="2">
    <location>
        <begin position="1"/>
        <end position="21"/>
    </location>
</feature>
<name>A0A844CT76_9RHOB</name>
<keyword evidence="5" id="KW-1185">Reference proteome</keyword>
<dbReference type="InterPro" id="IPR036779">
    <property type="entry name" value="LysM_dom_sf"/>
</dbReference>
<proteinExistence type="predicted"/>
<evidence type="ECO:0000313" key="4">
    <source>
        <dbReference type="EMBL" id="MRU14426.1"/>
    </source>
</evidence>
<dbReference type="OrthoDB" id="9795421at2"/>
<feature type="chain" id="PRO_5032834072" evidence="2">
    <location>
        <begin position="22"/>
        <end position="391"/>
    </location>
</feature>